<sequence>MVSDCCLSGFEWDGTPTGSEGTLASNKAYIVGPESPAAILVIADLFGWTFINERLLCDHYAKEANATIYMPDFFGGEVVDPAILKAGPPFAFDLEAWHKRNWKDVRWPEISACAAALREKHARVGVIGYCYGGWSSFQLGSSAHTPRLVDAISAAHPTWLTKEEIDAIGVPVQICAPEMDPTFTPELKRYANEVIPTKGLPYEYVFFPGVAHGFATRGDPGQEREWAAMLRGKRAQVNWMKEWLHGDGKW</sequence>
<gene>
    <name evidence="2" type="ORF">EJ04DRAFT_445336</name>
</gene>
<evidence type="ECO:0000313" key="3">
    <source>
        <dbReference type="Proteomes" id="UP000799444"/>
    </source>
</evidence>
<reference evidence="2" key="1">
    <citation type="journal article" date="2020" name="Stud. Mycol.">
        <title>101 Dothideomycetes genomes: a test case for predicting lifestyles and emergence of pathogens.</title>
        <authorList>
            <person name="Haridas S."/>
            <person name="Albert R."/>
            <person name="Binder M."/>
            <person name="Bloem J."/>
            <person name="Labutti K."/>
            <person name="Salamov A."/>
            <person name="Andreopoulos B."/>
            <person name="Baker S."/>
            <person name="Barry K."/>
            <person name="Bills G."/>
            <person name="Bluhm B."/>
            <person name="Cannon C."/>
            <person name="Castanera R."/>
            <person name="Culley D."/>
            <person name="Daum C."/>
            <person name="Ezra D."/>
            <person name="Gonzalez J."/>
            <person name="Henrissat B."/>
            <person name="Kuo A."/>
            <person name="Liang C."/>
            <person name="Lipzen A."/>
            <person name="Lutzoni F."/>
            <person name="Magnuson J."/>
            <person name="Mondo S."/>
            <person name="Nolan M."/>
            <person name="Ohm R."/>
            <person name="Pangilinan J."/>
            <person name="Park H.-J."/>
            <person name="Ramirez L."/>
            <person name="Alfaro M."/>
            <person name="Sun H."/>
            <person name="Tritt A."/>
            <person name="Yoshinaga Y."/>
            <person name="Zwiers L.-H."/>
            <person name="Turgeon B."/>
            <person name="Goodwin S."/>
            <person name="Spatafora J."/>
            <person name="Crous P."/>
            <person name="Grigoriev I."/>
        </authorList>
    </citation>
    <scope>NUCLEOTIDE SEQUENCE</scope>
    <source>
        <strain evidence="2">CBS 125425</strain>
    </source>
</reference>
<dbReference type="Gene3D" id="3.40.50.1820">
    <property type="entry name" value="alpha/beta hydrolase"/>
    <property type="match status" value="1"/>
</dbReference>
<dbReference type="OrthoDB" id="10019231at2759"/>
<dbReference type="InterPro" id="IPR029058">
    <property type="entry name" value="AB_hydrolase_fold"/>
</dbReference>
<comment type="caution">
    <text evidence="2">The sequence shown here is derived from an EMBL/GenBank/DDBJ whole genome shotgun (WGS) entry which is preliminary data.</text>
</comment>
<evidence type="ECO:0000259" key="1">
    <source>
        <dbReference type="Pfam" id="PF01738"/>
    </source>
</evidence>
<dbReference type="InterPro" id="IPR002925">
    <property type="entry name" value="Dienelactn_hydro"/>
</dbReference>
<dbReference type="SUPFAM" id="SSF53474">
    <property type="entry name" value="alpha/beta-Hydrolases"/>
    <property type="match status" value="1"/>
</dbReference>
<organism evidence="2 3">
    <name type="scientific">Polyplosphaeria fusca</name>
    <dbReference type="NCBI Taxonomy" id="682080"/>
    <lineage>
        <taxon>Eukaryota</taxon>
        <taxon>Fungi</taxon>
        <taxon>Dikarya</taxon>
        <taxon>Ascomycota</taxon>
        <taxon>Pezizomycotina</taxon>
        <taxon>Dothideomycetes</taxon>
        <taxon>Pleosporomycetidae</taxon>
        <taxon>Pleosporales</taxon>
        <taxon>Tetraplosphaeriaceae</taxon>
        <taxon>Polyplosphaeria</taxon>
    </lineage>
</organism>
<feature type="domain" description="Dienelactone hydrolase" evidence="1">
    <location>
        <begin position="28"/>
        <end position="242"/>
    </location>
</feature>
<accession>A0A9P4QRZ9</accession>
<dbReference type="EMBL" id="ML996220">
    <property type="protein sequence ID" value="KAF2730343.1"/>
    <property type="molecule type" value="Genomic_DNA"/>
</dbReference>
<evidence type="ECO:0000313" key="2">
    <source>
        <dbReference type="EMBL" id="KAF2730343.1"/>
    </source>
</evidence>
<keyword evidence="3" id="KW-1185">Reference proteome</keyword>
<dbReference type="PANTHER" id="PTHR17630">
    <property type="entry name" value="DIENELACTONE HYDROLASE"/>
    <property type="match status" value="1"/>
</dbReference>
<dbReference type="Proteomes" id="UP000799444">
    <property type="component" value="Unassembled WGS sequence"/>
</dbReference>
<protein>
    <submittedName>
        <fullName evidence="2">Endo-1,3-1,4-beta-D-glucanase</fullName>
    </submittedName>
</protein>
<dbReference type="PANTHER" id="PTHR17630:SF55">
    <property type="entry name" value="DIENELACTONE HYDROLASE FAMILY PROTEIN (AFU_ORTHOLOGUE AFUA_1G01900)"/>
    <property type="match status" value="1"/>
</dbReference>
<dbReference type="GO" id="GO:0016787">
    <property type="term" value="F:hydrolase activity"/>
    <property type="evidence" value="ECO:0007669"/>
    <property type="project" value="InterPro"/>
</dbReference>
<dbReference type="AlphaFoldDB" id="A0A9P4QRZ9"/>
<proteinExistence type="predicted"/>
<name>A0A9P4QRZ9_9PLEO</name>
<dbReference type="Pfam" id="PF01738">
    <property type="entry name" value="DLH"/>
    <property type="match status" value="1"/>
</dbReference>